<evidence type="ECO:0000313" key="3">
    <source>
        <dbReference type="EMBL" id="KAG2321093.1"/>
    </source>
</evidence>
<dbReference type="InterPro" id="IPR006560">
    <property type="entry name" value="AWS_dom"/>
</dbReference>
<organism evidence="3 4">
    <name type="scientific">Brassica carinata</name>
    <name type="common">Ethiopian mustard</name>
    <name type="synonym">Abyssinian cabbage</name>
    <dbReference type="NCBI Taxonomy" id="52824"/>
    <lineage>
        <taxon>Eukaryota</taxon>
        <taxon>Viridiplantae</taxon>
        <taxon>Streptophyta</taxon>
        <taxon>Embryophyta</taxon>
        <taxon>Tracheophyta</taxon>
        <taxon>Spermatophyta</taxon>
        <taxon>Magnoliopsida</taxon>
        <taxon>eudicotyledons</taxon>
        <taxon>Gunneridae</taxon>
        <taxon>Pentapetalae</taxon>
        <taxon>rosids</taxon>
        <taxon>malvids</taxon>
        <taxon>Brassicales</taxon>
        <taxon>Brassicaceae</taxon>
        <taxon>Brassiceae</taxon>
        <taxon>Brassica</taxon>
    </lineage>
</organism>
<protein>
    <recommendedName>
        <fullName evidence="2">AWS domain-containing protein</fullName>
    </recommendedName>
</protein>
<evidence type="ECO:0000256" key="1">
    <source>
        <dbReference type="ARBA" id="ARBA00022691"/>
    </source>
</evidence>
<dbReference type="EMBL" id="JAAMPC010000003">
    <property type="protein sequence ID" value="KAG2321093.1"/>
    <property type="molecule type" value="Genomic_DNA"/>
</dbReference>
<sequence>MGKRLDKIMQREKEARTIEDEMHKLFGVKYDSILFCKCSKNSACMTSKCLCFSTRTQCVPSCKCKVARCSNRTQERVKKCHQDVVVIPGAGIQTIKLVCDMGD</sequence>
<keyword evidence="4" id="KW-1185">Reference proteome</keyword>
<proteinExistence type="predicted"/>
<keyword evidence="1" id="KW-0949">S-adenosyl-L-methionine</keyword>
<dbReference type="Proteomes" id="UP000886595">
    <property type="component" value="Unassembled WGS sequence"/>
</dbReference>
<evidence type="ECO:0000259" key="2">
    <source>
        <dbReference type="PROSITE" id="PS51215"/>
    </source>
</evidence>
<dbReference type="PROSITE" id="PS51215">
    <property type="entry name" value="AWS"/>
    <property type="match status" value="1"/>
</dbReference>
<dbReference type="GO" id="GO:0042054">
    <property type="term" value="F:histone methyltransferase activity"/>
    <property type="evidence" value="ECO:0007669"/>
    <property type="project" value="InterPro"/>
</dbReference>
<reference evidence="3 4" key="1">
    <citation type="submission" date="2020-02" db="EMBL/GenBank/DDBJ databases">
        <authorList>
            <person name="Ma Q."/>
            <person name="Huang Y."/>
            <person name="Song X."/>
            <person name="Pei D."/>
        </authorList>
    </citation>
    <scope>NUCLEOTIDE SEQUENCE [LARGE SCALE GENOMIC DNA]</scope>
    <source>
        <strain evidence="3">Sxm20200214</strain>
        <tissue evidence="3">Leaf</tissue>
    </source>
</reference>
<name>A0A8X7VZN3_BRACI</name>
<accession>A0A8X7VZN3</accession>
<gene>
    <name evidence="3" type="ORF">Bca52824_014306</name>
</gene>
<dbReference type="GO" id="GO:0005634">
    <property type="term" value="C:nucleus"/>
    <property type="evidence" value="ECO:0007669"/>
    <property type="project" value="InterPro"/>
</dbReference>
<evidence type="ECO:0000313" key="4">
    <source>
        <dbReference type="Proteomes" id="UP000886595"/>
    </source>
</evidence>
<comment type="caution">
    <text evidence="3">The sequence shown here is derived from an EMBL/GenBank/DDBJ whole genome shotgun (WGS) entry which is preliminary data.</text>
</comment>
<dbReference type="AlphaFoldDB" id="A0A8X7VZN3"/>
<feature type="domain" description="AWS" evidence="2">
    <location>
        <begin position="31"/>
        <end position="78"/>
    </location>
</feature>